<sequence>MDGHQAKVRTSSLRSNLINLPSSVCNLLFSAKIASQNVIVEVYLAGRGATPTKRYLGWTGMPSSDISSIDIDPQVSQQLGFKNGDDLIINIKLGSPEATNIALEPLTASDWELIELHAQTIEDNLLSQARCVSVGQHLVVFPSSTSSAKLVVTDIGLSESYAKINPYAEISIAPKVREKAAPPAKETKDKKQKAEDTPIVLKRGISLPHALFPGASDNNFQVFTDKATLPPQFGSFVVVQIVPGPEEKHTTKAPKDDSVTVRENKFIVAQIVDVPGQQQVGLSQRLAAALGVEFEVGYQVVLKPAPRPSPKRPTTVVVYPYQTQTKKVSTVNASKDREARQKIGQELAKYFEDIQVSSMPITNCTKLAPCPGLPRGGLLQFKKVDDPSMWLRPLAPEKLKQFKIEVAEEVLRPSSFITETEPSQRWLQNKVMETGIGLDKCIDLMVDTFIGSANVGTLVYGKSGAGKTLVLNMVAHELAEKHGYYIKYVSCETVMNDNFPTAKTAVFKWLQSCAWHKPAVLILDNLDKILSAEQEQGDNSKSIQLTEYFISQLEKIQSQRHSNISVLASASSKESLNKLLSQAHVLENFHHLSPPDKHMRADILNVYLNKTLGCKIKFDIMDMVTETEGYLANDLKILSDRLYQEGLYKSQDPHQVEVTKADLESCLKGYTPSNLRGVKLQKSGTNWSDIGGLQEAKNVLLETLEWPTKYAPIFSSCPLRLRSGILLYGYPGCGKTLLASAVAGQCGLNFISIKGPEILNKYIGASEASVRELFERAQAAKPCILFFDEFDSIAPKRGHDSTGVTDRVVNQMLTQMDGAEGLDGVYVLAATSRPDLIDSALLRPGRLDKSVICDMPNYDDRLDILRTITASMDLADDVKLEEIAHGTEGFSGADMQGLGYNAYLKAVHVKLAANEAKASEQKPNKDSNNYEFFQVNSEKQSQAKLRPADRVKIAGQIQQLLDKENQGENLKNTKEIADDQVVITHENFVESLSETKPSISVSERRKLQGIYHKFVSGRDGNMPDGSASNEIGGRTSLM</sequence>
<dbReference type="CDD" id="cd19526">
    <property type="entry name" value="RecA-like_PEX1_r2"/>
    <property type="match status" value="1"/>
</dbReference>
<comment type="subcellular location">
    <subcellularLocation>
        <location evidence="1">Membrane</location>
    </subcellularLocation>
</comment>
<dbReference type="SUPFAM" id="SSF52540">
    <property type="entry name" value="P-loop containing nucleoside triphosphate hydrolases"/>
    <property type="match status" value="2"/>
</dbReference>
<keyword evidence="9" id="KW-0472">Membrane</keyword>
<dbReference type="InterPro" id="IPR015342">
    <property type="entry name" value="PEX1-N_C-lobe"/>
</dbReference>
<evidence type="ECO:0000256" key="9">
    <source>
        <dbReference type="ARBA" id="ARBA00023136"/>
    </source>
</evidence>
<evidence type="ECO:0000256" key="14">
    <source>
        <dbReference type="ARBA" id="ARBA00081751"/>
    </source>
</evidence>
<dbReference type="FunFam" id="3.40.50.300:FF:000149">
    <property type="entry name" value="Nuclear valosin-containing protein-like"/>
    <property type="match status" value="1"/>
</dbReference>
<evidence type="ECO:0000259" key="16">
    <source>
        <dbReference type="SMART" id="SM00382"/>
    </source>
</evidence>
<feature type="domain" description="AAA+ ATPase" evidence="16">
    <location>
        <begin position="721"/>
        <end position="856"/>
    </location>
</feature>
<evidence type="ECO:0000256" key="5">
    <source>
        <dbReference type="ARBA" id="ARBA00022741"/>
    </source>
</evidence>
<dbReference type="AlphaFoldDB" id="A0A642USD5"/>
<dbReference type="OrthoDB" id="2187at2759"/>
<dbReference type="SMART" id="SM00382">
    <property type="entry name" value="AAA"/>
    <property type="match status" value="2"/>
</dbReference>
<dbReference type="GO" id="GO:0005829">
    <property type="term" value="C:cytosol"/>
    <property type="evidence" value="ECO:0007669"/>
    <property type="project" value="TreeGrafter"/>
</dbReference>
<dbReference type="GO" id="GO:0016887">
    <property type="term" value="F:ATP hydrolysis activity"/>
    <property type="evidence" value="ECO:0007669"/>
    <property type="project" value="InterPro"/>
</dbReference>
<feature type="domain" description="AAA+ ATPase" evidence="16">
    <location>
        <begin position="453"/>
        <end position="595"/>
    </location>
</feature>
<evidence type="ECO:0000256" key="12">
    <source>
        <dbReference type="ARBA" id="ARBA00048778"/>
    </source>
</evidence>
<dbReference type="Gene3D" id="3.40.50.300">
    <property type="entry name" value="P-loop containing nucleotide triphosphate hydrolases"/>
    <property type="match status" value="2"/>
</dbReference>
<evidence type="ECO:0000256" key="7">
    <source>
        <dbReference type="ARBA" id="ARBA00022840"/>
    </source>
</evidence>
<keyword evidence="4" id="KW-0962">Peroxisome biogenesis</keyword>
<dbReference type="InterPro" id="IPR003960">
    <property type="entry name" value="ATPase_AAA_CS"/>
</dbReference>
<name>A0A642USD5_DIURU</name>
<evidence type="ECO:0000256" key="4">
    <source>
        <dbReference type="ARBA" id="ARBA00022593"/>
    </source>
</evidence>
<evidence type="ECO:0000256" key="3">
    <source>
        <dbReference type="ARBA" id="ARBA00022448"/>
    </source>
</evidence>
<evidence type="ECO:0000256" key="8">
    <source>
        <dbReference type="ARBA" id="ARBA00022927"/>
    </source>
</evidence>
<keyword evidence="3" id="KW-0813">Transport</keyword>
<comment type="caution">
    <text evidence="17">The sequence shown here is derived from an EMBL/GenBank/DDBJ whole genome shotgun (WGS) entry which is preliminary data.</text>
</comment>
<dbReference type="PANTHER" id="PTHR23077:SF12">
    <property type="entry name" value="PEROXISOMAL ATPASE PEX1"/>
    <property type="match status" value="1"/>
</dbReference>
<dbReference type="InterPro" id="IPR027417">
    <property type="entry name" value="P-loop_NTPase"/>
</dbReference>
<evidence type="ECO:0000256" key="1">
    <source>
        <dbReference type="ARBA" id="ARBA00004370"/>
    </source>
</evidence>
<comment type="similarity">
    <text evidence="2">Belongs to the AAA ATPase family.</text>
</comment>
<dbReference type="OMA" id="LSASWCA"/>
<evidence type="ECO:0000313" key="18">
    <source>
        <dbReference type="Proteomes" id="UP000449547"/>
    </source>
</evidence>
<accession>A0A642USD5</accession>
<dbReference type="InterPro" id="IPR009010">
    <property type="entry name" value="Asp_de-COase-like_dom_sf"/>
</dbReference>
<protein>
    <recommendedName>
        <fullName evidence="11">Peroxisomal ATPase PEX1</fullName>
    </recommendedName>
    <alternativeName>
        <fullName evidence="10">Peroxin-1</fullName>
    </alternativeName>
    <alternativeName>
        <fullName evidence="14">Peroxisome biosynthesis protein PAS1</fullName>
    </alternativeName>
</protein>
<dbReference type="Gene3D" id="1.10.8.60">
    <property type="match status" value="2"/>
</dbReference>
<evidence type="ECO:0000256" key="11">
    <source>
        <dbReference type="ARBA" id="ARBA00034532"/>
    </source>
</evidence>
<keyword evidence="8" id="KW-0653">Protein transport</keyword>
<dbReference type="EMBL" id="SWFT01000059">
    <property type="protein sequence ID" value="KAA8904367.1"/>
    <property type="molecule type" value="Genomic_DNA"/>
</dbReference>
<dbReference type="Pfam" id="PF09262">
    <property type="entry name" value="PEX-1N"/>
    <property type="match status" value="1"/>
</dbReference>
<reference evidence="17 18" key="1">
    <citation type="submission" date="2019-07" db="EMBL/GenBank/DDBJ databases">
        <title>Genome assembly of two rare yeast pathogens: Diutina rugosa and Trichomonascus ciferrii.</title>
        <authorList>
            <person name="Mixao V."/>
            <person name="Saus E."/>
            <person name="Hansen A."/>
            <person name="Lass-Flor C."/>
            <person name="Gabaldon T."/>
        </authorList>
    </citation>
    <scope>NUCLEOTIDE SEQUENCE [LARGE SCALE GENOMIC DNA]</scope>
    <source>
        <strain evidence="17 18">CBS 613</strain>
    </source>
</reference>
<evidence type="ECO:0000256" key="10">
    <source>
        <dbReference type="ARBA" id="ARBA00032509"/>
    </source>
</evidence>
<dbReference type="PROSITE" id="PS00674">
    <property type="entry name" value="AAA"/>
    <property type="match status" value="1"/>
</dbReference>
<evidence type="ECO:0000313" key="17">
    <source>
        <dbReference type="EMBL" id="KAA8904367.1"/>
    </source>
</evidence>
<dbReference type="SUPFAM" id="SSF50692">
    <property type="entry name" value="ADC-like"/>
    <property type="match status" value="1"/>
</dbReference>
<dbReference type="InterPro" id="IPR050168">
    <property type="entry name" value="AAA_ATPase_domain"/>
</dbReference>
<evidence type="ECO:0000256" key="6">
    <source>
        <dbReference type="ARBA" id="ARBA00022801"/>
    </source>
</evidence>
<proteinExistence type="inferred from homology"/>
<dbReference type="CDD" id="cd00009">
    <property type="entry name" value="AAA"/>
    <property type="match status" value="1"/>
</dbReference>
<dbReference type="Gene3D" id="3.10.330.10">
    <property type="match status" value="1"/>
</dbReference>
<dbReference type="SUPFAM" id="SSF54585">
    <property type="entry name" value="Cdc48 domain 2-like"/>
    <property type="match status" value="1"/>
</dbReference>
<dbReference type="GO" id="GO:0005778">
    <property type="term" value="C:peroxisomal membrane"/>
    <property type="evidence" value="ECO:0007669"/>
    <property type="project" value="TreeGrafter"/>
</dbReference>
<evidence type="ECO:0000256" key="15">
    <source>
        <dbReference type="SAM" id="MobiDB-lite"/>
    </source>
</evidence>
<keyword evidence="6" id="KW-0378">Hydrolase</keyword>
<dbReference type="VEuPathDB" id="FungiDB:DIURU_001948"/>
<dbReference type="InterPro" id="IPR003959">
    <property type="entry name" value="ATPase_AAA_core"/>
</dbReference>
<dbReference type="RefSeq" id="XP_034013273.1">
    <property type="nucleotide sequence ID" value="XM_034154545.1"/>
</dbReference>
<dbReference type="InterPro" id="IPR029067">
    <property type="entry name" value="CDC48_domain_2-like_sf"/>
</dbReference>
<dbReference type="InterPro" id="IPR003593">
    <property type="entry name" value="AAA+_ATPase"/>
</dbReference>
<dbReference type="GeneID" id="54780599"/>
<dbReference type="InterPro" id="IPR041569">
    <property type="entry name" value="AAA_lid_3"/>
</dbReference>
<keyword evidence="5" id="KW-0547">Nucleotide-binding</keyword>
<dbReference type="GO" id="GO:0016558">
    <property type="term" value="P:protein import into peroxisome matrix"/>
    <property type="evidence" value="ECO:0007669"/>
    <property type="project" value="TreeGrafter"/>
</dbReference>
<dbReference type="PANTHER" id="PTHR23077">
    <property type="entry name" value="AAA-FAMILY ATPASE"/>
    <property type="match status" value="1"/>
</dbReference>
<dbReference type="GO" id="GO:0005524">
    <property type="term" value="F:ATP binding"/>
    <property type="evidence" value="ECO:0007669"/>
    <property type="project" value="UniProtKB-KW"/>
</dbReference>
<evidence type="ECO:0000256" key="2">
    <source>
        <dbReference type="ARBA" id="ARBA00006914"/>
    </source>
</evidence>
<organism evidence="17 18">
    <name type="scientific">Diutina rugosa</name>
    <name type="common">Yeast</name>
    <name type="synonym">Candida rugosa</name>
    <dbReference type="NCBI Taxonomy" id="5481"/>
    <lineage>
        <taxon>Eukaryota</taxon>
        <taxon>Fungi</taxon>
        <taxon>Dikarya</taxon>
        <taxon>Ascomycota</taxon>
        <taxon>Saccharomycotina</taxon>
        <taxon>Pichiomycetes</taxon>
        <taxon>Debaryomycetaceae</taxon>
        <taxon>Diutina</taxon>
    </lineage>
</organism>
<keyword evidence="18" id="KW-1185">Reference proteome</keyword>
<gene>
    <name evidence="17" type="ORF">DIURU_001948</name>
</gene>
<feature type="region of interest" description="Disordered" evidence="15">
    <location>
        <begin position="1018"/>
        <end position="1038"/>
    </location>
</feature>
<dbReference type="Proteomes" id="UP000449547">
    <property type="component" value="Unassembled WGS sequence"/>
</dbReference>
<dbReference type="Pfam" id="PF00004">
    <property type="entry name" value="AAA"/>
    <property type="match status" value="2"/>
</dbReference>
<comment type="function">
    <text evidence="13">Component of the PEX1-PEX6 AAA ATPase complex involved in peroxisome biosynthesis. The complex acts as a protein dislocase complex that mediates the ATP-dependent extraction of the PEX5 receptor from peroxisomal membranes, an essential step for PEX5 recycling. Specifically recognizes PEX5 monoubiquitinated at 'Cys-6', and pulls it out of the peroxisome lumen through the PEX2-PEX10-PEX12 retrotranslocation channel. Extraction by the PEX1-PEX6 AAA ATPase complex is accompanied by unfolding of the TPR repeats and release of bound cargo from PEX5.</text>
</comment>
<dbReference type="Pfam" id="PF17862">
    <property type="entry name" value="AAA_lid_3"/>
    <property type="match status" value="1"/>
</dbReference>
<evidence type="ECO:0000256" key="13">
    <source>
        <dbReference type="ARBA" id="ARBA00059626"/>
    </source>
</evidence>
<comment type="catalytic activity">
    <reaction evidence="12">
        <text>ATP + H2O = ADP + phosphate + H(+)</text>
        <dbReference type="Rhea" id="RHEA:13065"/>
        <dbReference type="ChEBI" id="CHEBI:15377"/>
        <dbReference type="ChEBI" id="CHEBI:15378"/>
        <dbReference type="ChEBI" id="CHEBI:30616"/>
        <dbReference type="ChEBI" id="CHEBI:43474"/>
        <dbReference type="ChEBI" id="CHEBI:456216"/>
    </reaction>
    <physiologicalReaction direction="left-to-right" evidence="12">
        <dbReference type="Rhea" id="RHEA:13066"/>
    </physiologicalReaction>
</comment>
<keyword evidence="7" id="KW-0067">ATP-binding</keyword>